<evidence type="ECO:0000259" key="5">
    <source>
        <dbReference type="PROSITE" id="PS51460"/>
    </source>
</evidence>
<feature type="non-terminal residue" evidence="6">
    <location>
        <position position="1"/>
    </location>
</feature>
<evidence type="ECO:0000256" key="1">
    <source>
        <dbReference type="ARBA" id="ARBA00004245"/>
    </source>
</evidence>
<evidence type="ECO:0000256" key="2">
    <source>
        <dbReference type="ARBA" id="ARBA00022490"/>
    </source>
</evidence>
<proteinExistence type="predicted"/>
<dbReference type="PANTHER" id="PTHR46756:SF13">
    <property type="entry name" value="GROWTH ARREST-SPECIFIC PROTEIN 2"/>
    <property type="match status" value="1"/>
</dbReference>
<feature type="compositionally biased region" description="Polar residues" evidence="4">
    <location>
        <begin position="236"/>
        <end position="254"/>
    </location>
</feature>
<dbReference type="GO" id="GO:0005884">
    <property type="term" value="C:actin filament"/>
    <property type="evidence" value="ECO:0007669"/>
    <property type="project" value="TreeGrafter"/>
</dbReference>
<dbReference type="GO" id="GO:0051764">
    <property type="term" value="P:actin crosslink formation"/>
    <property type="evidence" value="ECO:0007669"/>
    <property type="project" value="TreeGrafter"/>
</dbReference>
<name>A0A0L7KYY0_OPEBR</name>
<reference evidence="6 7" key="1">
    <citation type="journal article" date="2015" name="Genome Biol. Evol.">
        <title>The genome of winter moth (Operophtera brumata) provides a genomic perspective on sexual dimorphism and phenology.</title>
        <authorList>
            <person name="Derks M.F."/>
            <person name="Smit S."/>
            <person name="Salis L."/>
            <person name="Schijlen E."/>
            <person name="Bossers A."/>
            <person name="Mateman C."/>
            <person name="Pijl A.S."/>
            <person name="de Ridder D."/>
            <person name="Groenen M.A."/>
            <person name="Visser M.E."/>
            <person name="Megens H.J."/>
        </authorList>
    </citation>
    <scope>NUCLEOTIDE SEQUENCE [LARGE SCALE GENOMIC DNA]</scope>
    <source>
        <strain evidence="6">WM2013NL</strain>
        <tissue evidence="6">Head and thorax</tissue>
    </source>
</reference>
<feature type="compositionally biased region" description="Basic residues" evidence="4">
    <location>
        <begin position="370"/>
        <end position="380"/>
    </location>
</feature>
<dbReference type="SUPFAM" id="SSF143575">
    <property type="entry name" value="GAS2 domain-like"/>
    <property type="match status" value="1"/>
</dbReference>
<feature type="non-terminal residue" evidence="6">
    <location>
        <position position="391"/>
    </location>
</feature>
<feature type="compositionally biased region" description="Polar residues" evidence="4">
    <location>
        <begin position="201"/>
        <end position="224"/>
    </location>
</feature>
<keyword evidence="2" id="KW-0963">Cytoplasm</keyword>
<evidence type="ECO:0000256" key="3">
    <source>
        <dbReference type="ARBA" id="ARBA00023212"/>
    </source>
</evidence>
<dbReference type="PANTHER" id="PTHR46756">
    <property type="entry name" value="TRANSGELIN"/>
    <property type="match status" value="1"/>
</dbReference>
<keyword evidence="3" id="KW-0206">Cytoskeleton</keyword>
<dbReference type="InterPro" id="IPR003108">
    <property type="entry name" value="GAR_dom"/>
</dbReference>
<feature type="domain" description="GAR" evidence="5">
    <location>
        <begin position="16"/>
        <end position="90"/>
    </location>
</feature>
<feature type="region of interest" description="Disordered" evidence="4">
    <location>
        <begin position="271"/>
        <end position="304"/>
    </location>
</feature>
<evidence type="ECO:0000256" key="4">
    <source>
        <dbReference type="SAM" id="MobiDB-lite"/>
    </source>
</evidence>
<dbReference type="STRING" id="104452.A0A0L7KYY0"/>
<sequence length="391" mass="41586">ELGVHENLLFESDDLAGQVSLPDNTDAESTKSDGTVASTDSDVKKVGEGRYNIAGRNVFIRLLKGRHMMVRVGGGWDTLEHFLSRHEPCQVRLVTAGRRAAAITLTSERADSLSPASSKASLTRAHGSVSPVDSKASTSRKPSPPRSGKSSPQTSGKSSPANSGKISPASRTNSGLRTSTPKPNKNRASLTLPLRADSVDRPNSSAPRTRKQSAPSFSTPSTPGRSVRTPPVELSKSLTSASLNSNPKKSRSMSLALQKDAKFCGTDRLNQAAAKGRSVSAASTPTETTGRKTRSQSLASTPLHEPKKLLNGTNGYSKKTRSMSLATPVDFRPMNKSSSVTISGALTQAAIEETIRMSLAASIADEHSSKKPFLHIKAKYRSPPPREVPPR</sequence>
<dbReference type="PROSITE" id="PS51460">
    <property type="entry name" value="GAR"/>
    <property type="match status" value="1"/>
</dbReference>
<dbReference type="GO" id="GO:0008017">
    <property type="term" value="F:microtubule binding"/>
    <property type="evidence" value="ECO:0007669"/>
    <property type="project" value="InterPro"/>
</dbReference>
<dbReference type="SMART" id="SM00243">
    <property type="entry name" value="GAS2"/>
    <property type="match status" value="1"/>
</dbReference>
<dbReference type="Gene3D" id="3.30.920.20">
    <property type="entry name" value="Gas2-like domain"/>
    <property type="match status" value="1"/>
</dbReference>
<accession>A0A0L7KYY0</accession>
<keyword evidence="7" id="KW-1185">Reference proteome</keyword>
<comment type="subcellular location">
    <subcellularLocation>
        <location evidence="1">Cytoplasm</location>
        <location evidence="1">Cytoskeleton</location>
    </subcellularLocation>
</comment>
<feature type="region of interest" description="Disordered" evidence="4">
    <location>
        <begin position="366"/>
        <end position="391"/>
    </location>
</feature>
<dbReference type="AlphaFoldDB" id="A0A0L7KYY0"/>
<dbReference type="Pfam" id="PF02187">
    <property type="entry name" value="GAS2"/>
    <property type="match status" value="1"/>
</dbReference>
<dbReference type="Proteomes" id="UP000037510">
    <property type="component" value="Unassembled WGS sequence"/>
</dbReference>
<dbReference type="EMBL" id="JTDY01004353">
    <property type="protein sequence ID" value="KOB68266.1"/>
    <property type="molecule type" value="Genomic_DNA"/>
</dbReference>
<evidence type="ECO:0000313" key="6">
    <source>
        <dbReference type="EMBL" id="KOB68266.1"/>
    </source>
</evidence>
<gene>
    <name evidence="6" type="ORF">OBRU01_17807</name>
</gene>
<feature type="region of interest" description="Disordered" evidence="4">
    <location>
        <begin position="19"/>
        <end position="40"/>
    </location>
</feature>
<evidence type="ECO:0000313" key="7">
    <source>
        <dbReference type="Proteomes" id="UP000037510"/>
    </source>
</evidence>
<feature type="region of interest" description="Disordered" evidence="4">
    <location>
        <begin position="108"/>
        <end position="254"/>
    </location>
</feature>
<feature type="compositionally biased region" description="Polar residues" evidence="4">
    <location>
        <begin position="153"/>
        <end position="189"/>
    </location>
</feature>
<organism evidence="6 7">
    <name type="scientific">Operophtera brumata</name>
    <name type="common">Winter moth</name>
    <name type="synonym">Phalaena brumata</name>
    <dbReference type="NCBI Taxonomy" id="104452"/>
    <lineage>
        <taxon>Eukaryota</taxon>
        <taxon>Metazoa</taxon>
        <taxon>Ecdysozoa</taxon>
        <taxon>Arthropoda</taxon>
        <taxon>Hexapoda</taxon>
        <taxon>Insecta</taxon>
        <taxon>Pterygota</taxon>
        <taxon>Neoptera</taxon>
        <taxon>Endopterygota</taxon>
        <taxon>Lepidoptera</taxon>
        <taxon>Glossata</taxon>
        <taxon>Ditrysia</taxon>
        <taxon>Geometroidea</taxon>
        <taxon>Geometridae</taxon>
        <taxon>Larentiinae</taxon>
        <taxon>Operophtera</taxon>
    </lineage>
</organism>
<feature type="compositionally biased region" description="Low complexity" evidence="4">
    <location>
        <begin position="134"/>
        <end position="152"/>
    </location>
</feature>
<dbReference type="InterPro" id="IPR036534">
    <property type="entry name" value="GAR_dom_sf"/>
</dbReference>
<dbReference type="GO" id="GO:0051015">
    <property type="term" value="F:actin filament binding"/>
    <property type="evidence" value="ECO:0007669"/>
    <property type="project" value="TreeGrafter"/>
</dbReference>
<dbReference type="GO" id="GO:0008093">
    <property type="term" value="F:cytoskeletal anchor activity"/>
    <property type="evidence" value="ECO:0007669"/>
    <property type="project" value="TreeGrafter"/>
</dbReference>
<protein>
    <submittedName>
        <fullName evidence="6">Putative growth arrest-specific 2</fullName>
    </submittedName>
</protein>
<comment type="caution">
    <text evidence="6">The sequence shown here is derived from an EMBL/GenBank/DDBJ whole genome shotgun (WGS) entry which is preliminary data.</text>
</comment>
<feature type="compositionally biased region" description="Pro residues" evidence="4">
    <location>
        <begin position="382"/>
        <end position="391"/>
    </location>
</feature>